<proteinExistence type="predicted"/>
<accession>A0AAD7JLT4</accession>
<dbReference type="AlphaFoldDB" id="A0AAD7JLT4"/>
<evidence type="ECO:0000313" key="2">
    <source>
        <dbReference type="EMBL" id="KAJ7765188.1"/>
    </source>
</evidence>
<organism evidence="2 3">
    <name type="scientific">Mycena metata</name>
    <dbReference type="NCBI Taxonomy" id="1033252"/>
    <lineage>
        <taxon>Eukaryota</taxon>
        <taxon>Fungi</taxon>
        <taxon>Dikarya</taxon>
        <taxon>Basidiomycota</taxon>
        <taxon>Agaricomycotina</taxon>
        <taxon>Agaricomycetes</taxon>
        <taxon>Agaricomycetidae</taxon>
        <taxon>Agaricales</taxon>
        <taxon>Marasmiineae</taxon>
        <taxon>Mycenaceae</taxon>
        <taxon>Mycena</taxon>
    </lineage>
</organism>
<comment type="caution">
    <text evidence="2">The sequence shown here is derived from an EMBL/GenBank/DDBJ whole genome shotgun (WGS) entry which is preliminary data.</text>
</comment>
<dbReference type="EMBL" id="JARKIB010000026">
    <property type="protein sequence ID" value="KAJ7765188.1"/>
    <property type="molecule type" value="Genomic_DNA"/>
</dbReference>
<keyword evidence="3" id="KW-1185">Reference proteome</keyword>
<protein>
    <recommendedName>
        <fullName evidence="4">CxC2-like cysteine cluster KDZ transposase-associated domain-containing protein</fullName>
    </recommendedName>
</protein>
<dbReference type="Proteomes" id="UP001215598">
    <property type="component" value="Unassembled WGS sequence"/>
</dbReference>
<reference evidence="2" key="1">
    <citation type="submission" date="2023-03" db="EMBL/GenBank/DDBJ databases">
        <title>Massive genome expansion in bonnet fungi (Mycena s.s.) driven by repeated elements and novel gene families across ecological guilds.</title>
        <authorList>
            <consortium name="Lawrence Berkeley National Laboratory"/>
            <person name="Harder C.B."/>
            <person name="Miyauchi S."/>
            <person name="Viragh M."/>
            <person name="Kuo A."/>
            <person name="Thoen E."/>
            <person name="Andreopoulos B."/>
            <person name="Lu D."/>
            <person name="Skrede I."/>
            <person name="Drula E."/>
            <person name="Henrissat B."/>
            <person name="Morin E."/>
            <person name="Kohler A."/>
            <person name="Barry K."/>
            <person name="LaButti K."/>
            <person name="Morin E."/>
            <person name="Salamov A."/>
            <person name="Lipzen A."/>
            <person name="Mereny Z."/>
            <person name="Hegedus B."/>
            <person name="Baldrian P."/>
            <person name="Stursova M."/>
            <person name="Weitz H."/>
            <person name="Taylor A."/>
            <person name="Grigoriev I.V."/>
            <person name="Nagy L.G."/>
            <person name="Martin F."/>
            <person name="Kauserud H."/>
        </authorList>
    </citation>
    <scope>NUCLEOTIDE SEQUENCE</scope>
    <source>
        <strain evidence="2">CBHHK182m</strain>
    </source>
</reference>
<evidence type="ECO:0000256" key="1">
    <source>
        <dbReference type="SAM" id="MobiDB-lite"/>
    </source>
</evidence>
<name>A0AAD7JLT4_9AGAR</name>
<sequence>MTKSHKKKPNVPVMVAPSTVFSVTSRSTSNRGGIRTQTGTLGQGAGSSSGLGSDQFWQEDISTNAARAASAFSYQLGDVSLESQLDDAPDDGINVILCAAPAQKKAARPLHQFYPLEDEFVGESLRREGRGAPRVCENRRCEGEAEWHCVDQGCFGEIMHCSRCVVAAHAQLPTHFLERWNGTNFVRGRNWLPLGTCCHLLGLEIDSKSKANLSFAGNAPIIYTLGI</sequence>
<evidence type="ECO:0008006" key="4">
    <source>
        <dbReference type="Google" id="ProtNLM"/>
    </source>
</evidence>
<gene>
    <name evidence="2" type="ORF">B0H16DRAFT_1454368</name>
</gene>
<evidence type="ECO:0000313" key="3">
    <source>
        <dbReference type="Proteomes" id="UP001215598"/>
    </source>
</evidence>
<feature type="region of interest" description="Disordered" evidence="1">
    <location>
        <begin position="23"/>
        <end position="49"/>
    </location>
</feature>